<evidence type="ECO:0000313" key="1">
    <source>
        <dbReference type="EMBL" id="TVU48394.1"/>
    </source>
</evidence>
<dbReference type="Pfam" id="PF14868">
    <property type="entry name" value="DUF4487"/>
    <property type="match status" value="1"/>
</dbReference>
<reference evidence="1 2" key="1">
    <citation type="journal article" date="2019" name="Sci. Rep.">
        <title>A high-quality genome of Eragrostis curvula grass provides insights into Poaceae evolution and supports new strategies to enhance forage quality.</title>
        <authorList>
            <person name="Carballo J."/>
            <person name="Santos B.A.C.M."/>
            <person name="Zappacosta D."/>
            <person name="Garbus I."/>
            <person name="Selva J.P."/>
            <person name="Gallo C.A."/>
            <person name="Diaz A."/>
            <person name="Albertini E."/>
            <person name="Caccamo M."/>
            <person name="Echenique V."/>
        </authorList>
    </citation>
    <scope>NUCLEOTIDE SEQUENCE [LARGE SCALE GENOMIC DNA]</scope>
    <source>
        <strain evidence="2">cv. Victoria</strain>
        <tissue evidence="1">Leaf</tissue>
    </source>
</reference>
<sequence length="1021" mass="112894">MEVDGEGGGGAEGRVGKLESLLEAIKSSEVLENRTDLINQLERSFSYSADDLSPILNSVIVSWDDSGCSGVSHCMLHKSILQVALKCSHIDTTGCLGQFLTLGAKASSWCGKHLLWSFESIDESEDAQEEEHSRLLPEIVSLILNVTIKLLPSAAKCITADMVRAIGDFISELLTLAKSSIVDKKFHAAVPEIARAAPVFLDETVKLCKAYFEAAKANNCKMSIPEEPEITEHRKPDITSDVTRITASTIQNLCKMGIHAASSGGSQVTLLNASWKGVVSLLQTGKGMIEEKISVGDIISTLISLSIESLRVAAKTWCTPSRGTVGTSEARRAFLPIKFFLINAVRVCSVYPSEAMNIHKNIIRCAQMITSLSILFSKEPQLKAANEALVELLEPTSFLLLDTLMKSSEVTPESKCQLVHYFLENEEANNPSHMGQADQKNITLASLDCIFLMESDVDQRNRALLPSEIIVFFHFLNTSPWLREEVVIELSKKLQVLLNILTSEDIYSYVLGCQLPALYGADHSPVVVWQPVYIFLIQALKTFMISASASSAAWNELEVFLLENLFHPHFLCLEIITELWCFFMRYAETEMSNYLINQLLLLLKSAASPENVLAPLSALRKVARAFCIILSYASSATIDQIYTCLLNDETSSKSLILHVALLMEGFPFNSLSGGIKELAVKKMFTSFAGHLEGYTKNHQAINLPTASSGVTGLPAHVLASALQHCEIKDDSIIDEKSITTMFNFTITLINLYGTACDTTKDHLAMHISSMLDIISNMRQRCAFNELEKLTLELRNLLLSTSDSQNAALSQCKPSMASFMAILGHLNVTEDDANVLCSAMWDLYHSLLRERHWALIHLAMDSFGYFAARTSFTQLWKFVPGDAALSYNTSTGTSIDENGFMLELRAYLQKEAALHTDKWSGEEQIFFLVSEGRALKKLIEAYSEIPVISELKKAVITRDVSAKKRKMPDGICEGMVLLQNGLKVMRSAFDEAEFTVLKDRFAAHLSRLEEAVSQIASLSDEI</sequence>
<dbReference type="InterPro" id="IPR027902">
    <property type="entry name" value="DUF4487"/>
</dbReference>
<protein>
    <submittedName>
        <fullName evidence="1">Uncharacterized protein</fullName>
    </submittedName>
</protein>
<proteinExistence type="predicted"/>
<dbReference type="Gramene" id="TVU48394">
    <property type="protein sequence ID" value="TVU48394"/>
    <property type="gene ID" value="EJB05_08030"/>
</dbReference>
<dbReference type="EMBL" id="RWGY01000004">
    <property type="protein sequence ID" value="TVU48394.1"/>
    <property type="molecule type" value="Genomic_DNA"/>
</dbReference>
<dbReference type="OrthoDB" id="1925340at2759"/>
<organism evidence="1 2">
    <name type="scientific">Eragrostis curvula</name>
    <name type="common">weeping love grass</name>
    <dbReference type="NCBI Taxonomy" id="38414"/>
    <lineage>
        <taxon>Eukaryota</taxon>
        <taxon>Viridiplantae</taxon>
        <taxon>Streptophyta</taxon>
        <taxon>Embryophyta</taxon>
        <taxon>Tracheophyta</taxon>
        <taxon>Spermatophyta</taxon>
        <taxon>Magnoliopsida</taxon>
        <taxon>Liliopsida</taxon>
        <taxon>Poales</taxon>
        <taxon>Poaceae</taxon>
        <taxon>PACMAD clade</taxon>
        <taxon>Chloridoideae</taxon>
        <taxon>Eragrostideae</taxon>
        <taxon>Eragrostidinae</taxon>
        <taxon>Eragrostis</taxon>
    </lineage>
</organism>
<dbReference type="PANTHER" id="PTHR36702:SF1">
    <property type="entry name" value="HOLLIDAY JUNCTION RESOLVASE"/>
    <property type="match status" value="1"/>
</dbReference>
<gene>
    <name evidence="1" type="ORF">EJB05_08030</name>
</gene>
<keyword evidence="2" id="KW-1185">Reference proteome</keyword>
<dbReference type="Proteomes" id="UP000324897">
    <property type="component" value="Chromosome 5"/>
</dbReference>
<comment type="caution">
    <text evidence="1">The sequence shown here is derived from an EMBL/GenBank/DDBJ whole genome shotgun (WGS) entry which is preliminary data.</text>
</comment>
<evidence type="ECO:0000313" key="2">
    <source>
        <dbReference type="Proteomes" id="UP000324897"/>
    </source>
</evidence>
<dbReference type="PANTHER" id="PTHR36702">
    <property type="entry name" value="HOLLIDAY JUNCTION RESOLVASE"/>
    <property type="match status" value="1"/>
</dbReference>
<name>A0A5J9WM78_9POAL</name>
<accession>A0A5J9WM78</accession>
<dbReference type="AlphaFoldDB" id="A0A5J9WM78"/>